<feature type="region of interest" description="Disordered" evidence="8">
    <location>
        <begin position="73"/>
        <end position="169"/>
    </location>
</feature>
<evidence type="ECO:0008006" key="12">
    <source>
        <dbReference type="Google" id="ProtNLM"/>
    </source>
</evidence>
<keyword evidence="7 9" id="KW-0472">Membrane</keyword>
<sequence length="864" mass="98762">MKVRIPSNKMGGKPKGSTSGAPWKLSARMLVTVSFTFLSIYLFAILMALKSADESAQPCPEAKTPFQQEIVANNAHPSSNSKPIMISKPRVSKEEAPRQDTQSYANQQKQQIAKPQPRQDSYVRKVIAPGTREFGKGVQPEQLPLAASNQQKESDIGDSTGGPPPHRRLSAYLEPIDEDFLSRNDLNTAASAPLPLRPWTSEDLIQQEFSAVKSCSRLVEQWPVDDYPDGDPFLPWIHDVFPSHDGKMIQIVAQNKRRCRTGHSKDDVEALKHFEPHIALFEHVPIQRISSTDKGEQRYRLANHENADLDGVATRFLCRFTSDKLNVDETTLSVFNFDYEWASLRKHQKVLFHDHGRDNKQVHTSQLLFQCPVPESLQEIVQKGSSVIDDYATLFLDIVPIRTPPRYGHPASFLKPYYSNSKATSGFSTPRFDLEKQWGSNHIIPKIKDSGRWTNIPICKPSLMTYQGEEEPPNVIEDPPEDKLDLGQPTTVIEKKHRLVSCLWASAGYTTRGERFAINDGQRRLFEWITYNRMLGVEHFYLYDNSGVHGPEVSLQPVADMFPPDLVTVINWPSTVCNNNPNNVDCPGERSSQYAAEASCRLRFGPHVDWIAQFDIDEYLVPMGNLTTATQLIDRLEEEGNKVISFGSWRAWPRRRFIETPNVMFGKNDCGREQRCFNLRIPMNYTMLQAYNCDRQKPGEKVQQMPAEKQIYRPDYVMHHFIHYSTVTKTSNRNMEDIENSGLKYKKWTAFPDQLQRFGNEVTEGLMLHTKAVATQDTVHWEETCKAGYEGYGTCRLGSPYPEDMSEVDESKGDDGWKYNCYVHKKVDHYFVPHLEEQLKEHIPELAAKMDQNNKKSSWNVWSL</sequence>
<comment type="subcellular location">
    <subcellularLocation>
        <location evidence="1">Membrane</location>
        <topology evidence="1">Single-pass membrane protein</topology>
    </subcellularLocation>
</comment>
<gene>
    <name evidence="10" type="ORF">CYCCA115_LOCUS16244</name>
</gene>
<name>A0AAD2FXR2_9STRA</name>
<feature type="compositionally biased region" description="Polar residues" evidence="8">
    <location>
        <begin position="73"/>
        <end position="82"/>
    </location>
</feature>
<dbReference type="PANTHER" id="PTHR21461">
    <property type="entry name" value="GLYCOSYLTRANSFERASE FAMILY 92 PROTEIN"/>
    <property type="match status" value="1"/>
</dbReference>
<feature type="transmembrane region" description="Helical" evidence="9">
    <location>
        <begin position="29"/>
        <end position="49"/>
    </location>
</feature>
<evidence type="ECO:0000256" key="8">
    <source>
        <dbReference type="SAM" id="MobiDB-lite"/>
    </source>
</evidence>
<keyword evidence="6 9" id="KW-1133">Transmembrane helix</keyword>
<evidence type="ECO:0000256" key="2">
    <source>
        <dbReference type="ARBA" id="ARBA00007647"/>
    </source>
</evidence>
<evidence type="ECO:0000256" key="6">
    <source>
        <dbReference type="ARBA" id="ARBA00022989"/>
    </source>
</evidence>
<evidence type="ECO:0000256" key="7">
    <source>
        <dbReference type="ARBA" id="ARBA00023136"/>
    </source>
</evidence>
<comment type="caution">
    <text evidence="10">The sequence shown here is derived from an EMBL/GenBank/DDBJ whole genome shotgun (WGS) entry which is preliminary data.</text>
</comment>
<evidence type="ECO:0000256" key="5">
    <source>
        <dbReference type="ARBA" id="ARBA00022692"/>
    </source>
</evidence>
<dbReference type="Pfam" id="PF01697">
    <property type="entry name" value="Glyco_transf_92"/>
    <property type="match status" value="1"/>
</dbReference>
<dbReference type="AlphaFoldDB" id="A0AAD2FXR2"/>
<dbReference type="InterPro" id="IPR008166">
    <property type="entry name" value="Glyco_transf_92"/>
</dbReference>
<dbReference type="EMBL" id="CAKOGP040001914">
    <property type="protein sequence ID" value="CAJ1956459.1"/>
    <property type="molecule type" value="Genomic_DNA"/>
</dbReference>
<keyword evidence="4" id="KW-0808">Transferase</keyword>
<accession>A0AAD2FXR2</accession>
<evidence type="ECO:0000256" key="1">
    <source>
        <dbReference type="ARBA" id="ARBA00004167"/>
    </source>
</evidence>
<evidence type="ECO:0000313" key="10">
    <source>
        <dbReference type="EMBL" id="CAJ1956459.1"/>
    </source>
</evidence>
<feature type="region of interest" description="Disordered" evidence="8">
    <location>
        <begin position="1"/>
        <end position="21"/>
    </location>
</feature>
<reference evidence="10" key="1">
    <citation type="submission" date="2023-08" db="EMBL/GenBank/DDBJ databases">
        <authorList>
            <person name="Audoor S."/>
            <person name="Bilcke G."/>
        </authorList>
    </citation>
    <scope>NUCLEOTIDE SEQUENCE</scope>
</reference>
<comment type="similarity">
    <text evidence="2">Belongs to the glycosyltransferase 92 family.</text>
</comment>
<dbReference type="GO" id="GO:0016757">
    <property type="term" value="F:glycosyltransferase activity"/>
    <property type="evidence" value="ECO:0007669"/>
    <property type="project" value="UniProtKB-KW"/>
</dbReference>
<evidence type="ECO:0000256" key="3">
    <source>
        <dbReference type="ARBA" id="ARBA00022676"/>
    </source>
</evidence>
<dbReference type="PANTHER" id="PTHR21461:SF69">
    <property type="entry name" value="GLYCOSYLTRANSFERASE FAMILY 92 PROTEIN"/>
    <property type="match status" value="1"/>
</dbReference>
<keyword evidence="3" id="KW-0328">Glycosyltransferase</keyword>
<dbReference type="GO" id="GO:0005737">
    <property type="term" value="C:cytoplasm"/>
    <property type="evidence" value="ECO:0007669"/>
    <property type="project" value="TreeGrafter"/>
</dbReference>
<evidence type="ECO:0000256" key="4">
    <source>
        <dbReference type="ARBA" id="ARBA00022679"/>
    </source>
</evidence>
<keyword evidence="5 9" id="KW-0812">Transmembrane</keyword>
<organism evidence="10 11">
    <name type="scientific">Cylindrotheca closterium</name>
    <dbReference type="NCBI Taxonomy" id="2856"/>
    <lineage>
        <taxon>Eukaryota</taxon>
        <taxon>Sar</taxon>
        <taxon>Stramenopiles</taxon>
        <taxon>Ochrophyta</taxon>
        <taxon>Bacillariophyta</taxon>
        <taxon>Bacillariophyceae</taxon>
        <taxon>Bacillariophycidae</taxon>
        <taxon>Bacillariales</taxon>
        <taxon>Bacillariaceae</taxon>
        <taxon>Cylindrotheca</taxon>
    </lineage>
</organism>
<protein>
    <recommendedName>
        <fullName evidence="12">Glycosyltransferase family 92 protein</fullName>
    </recommendedName>
</protein>
<evidence type="ECO:0000256" key="9">
    <source>
        <dbReference type="SAM" id="Phobius"/>
    </source>
</evidence>
<feature type="compositionally biased region" description="Polar residues" evidence="8">
    <location>
        <begin position="99"/>
        <end position="113"/>
    </location>
</feature>
<dbReference type="GO" id="GO:0016020">
    <property type="term" value="C:membrane"/>
    <property type="evidence" value="ECO:0007669"/>
    <property type="project" value="UniProtKB-SubCell"/>
</dbReference>
<keyword evidence="11" id="KW-1185">Reference proteome</keyword>
<proteinExistence type="inferred from homology"/>
<dbReference type="Proteomes" id="UP001295423">
    <property type="component" value="Unassembled WGS sequence"/>
</dbReference>
<evidence type="ECO:0000313" key="11">
    <source>
        <dbReference type="Proteomes" id="UP001295423"/>
    </source>
</evidence>